<dbReference type="InterPro" id="IPR050559">
    <property type="entry name" value="P-Pant_transferase_sf"/>
</dbReference>
<protein>
    <submittedName>
        <fullName evidence="4">4'-phosphopantetheinyl transferase superfamily protein</fullName>
    </submittedName>
</protein>
<gene>
    <name evidence="4" type="ORF">WMO37_09340</name>
</gene>
<dbReference type="SUPFAM" id="SSF56214">
    <property type="entry name" value="4'-phosphopantetheinyl transferase"/>
    <property type="match status" value="2"/>
</dbReference>
<dbReference type="Proteomes" id="UP001546774">
    <property type="component" value="Unassembled WGS sequence"/>
</dbReference>
<dbReference type="InterPro" id="IPR008278">
    <property type="entry name" value="4-PPantetheinyl_Trfase_dom"/>
</dbReference>
<evidence type="ECO:0000256" key="2">
    <source>
        <dbReference type="ARBA" id="ARBA00022679"/>
    </source>
</evidence>
<evidence type="ECO:0000313" key="5">
    <source>
        <dbReference type="Proteomes" id="UP001546774"/>
    </source>
</evidence>
<dbReference type="Pfam" id="PF01648">
    <property type="entry name" value="ACPS"/>
    <property type="match status" value="1"/>
</dbReference>
<feature type="domain" description="4'-phosphopantetheinyl transferase" evidence="3">
    <location>
        <begin position="141"/>
        <end position="225"/>
    </location>
</feature>
<dbReference type="GO" id="GO:0016740">
    <property type="term" value="F:transferase activity"/>
    <property type="evidence" value="ECO:0007669"/>
    <property type="project" value="UniProtKB-KW"/>
</dbReference>
<dbReference type="PANTHER" id="PTHR12215">
    <property type="entry name" value="PHOSPHOPANTETHEINE TRANSFERASE"/>
    <property type="match status" value="1"/>
</dbReference>
<comment type="caution">
    <text evidence="4">The sequence shown here is derived from an EMBL/GenBank/DDBJ whole genome shotgun (WGS) entry which is preliminary data.</text>
</comment>
<evidence type="ECO:0000313" key="4">
    <source>
        <dbReference type="EMBL" id="MEQ2555207.1"/>
    </source>
</evidence>
<keyword evidence="2 4" id="KW-0808">Transferase</keyword>
<dbReference type="PANTHER" id="PTHR12215:SF10">
    <property type="entry name" value="L-AMINOADIPATE-SEMIALDEHYDE DEHYDROGENASE-PHOSPHOPANTETHEINYL TRANSFERASE"/>
    <property type="match status" value="1"/>
</dbReference>
<accession>A0ABV1H677</accession>
<dbReference type="InterPro" id="IPR037143">
    <property type="entry name" value="4-PPantetheinyl_Trfase_dom_sf"/>
</dbReference>
<evidence type="ECO:0000259" key="3">
    <source>
        <dbReference type="Pfam" id="PF01648"/>
    </source>
</evidence>
<comment type="similarity">
    <text evidence="1">Belongs to the P-Pant transferase superfamily. Gsp/Sfp/HetI/AcpT family.</text>
</comment>
<name>A0ABV1H677_9FIRM</name>
<evidence type="ECO:0000256" key="1">
    <source>
        <dbReference type="ARBA" id="ARBA00010990"/>
    </source>
</evidence>
<proteinExistence type="inferred from homology"/>
<dbReference type="Gene3D" id="3.90.470.20">
    <property type="entry name" value="4'-phosphopantetheinyl transferase domain"/>
    <property type="match status" value="1"/>
</dbReference>
<keyword evidence="5" id="KW-1185">Reference proteome</keyword>
<sequence length="250" mass="27375">MTQFLISIMDITPLSDSLSGDKALYDKAFKLVPGYRQQKICNLKNDAAKCRSLAAGLLLNYTTRAFISSSVTGSLADNTPLAKKLPFPVTVSDAASAYMQEYDYETACGANGKPYFKGHADLHFNLSHSGNFAVCIIAGTPCGIDIEGNRPFKPSVAKRFFSETEYHWIYDTENVSVQAERFFRLWTLKEAYAKATGNGIAAEIYAASYIPDTDSDGLCFADSETAAHFQIKEAEYNGLRIAAVLSDSAF</sequence>
<reference evidence="4" key="1">
    <citation type="submission" date="2024-03" db="EMBL/GenBank/DDBJ databases">
        <title>Human intestinal bacterial collection.</title>
        <authorList>
            <person name="Pauvert C."/>
            <person name="Hitch T.C.A."/>
            <person name="Clavel T."/>
        </authorList>
    </citation>
    <scope>NUCLEOTIDE SEQUENCE [LARGE SCALE GENOMIC DNA]</scope>
    <source>
        <strain evidence="4">CLA-AA-H89B</strain>
    </source>
</reference>
<dbReference type="EMBL" id="JBBMFS010000007">
    <property type="protein sequence ID" value="MEQ2555207.1"/>
    <property type="molecule type" value="Genomic_DNA"/>
</dbReference>
<organism evidence="4 5">
    <name type="scientific">Lachnospira intestinalis</name>
    <dbReference type="NCBI Taxonomy" id="3133158"/>
    <lineage>
        <taxon>Bacteria</taxon>
        <taxon>Bacillati</taxon>
        <taxon>Bacillota</taxon>
        <taxon>Clostridia</taxon>
        <taxon>Lachnospirales</taxon>
        <taxon>Lachnospiraceae</taxon>
        <taxon>Lachnospira</taxon>
    </lineage>
</organism>